<evidence type="ECO:0000259" key="2">
    <source>
        <dbReference type="PROSITE" id="PS51212"/>
    </source>
</evidence>
<dbReference type="HOGENOM" id="CLU_506251_0_0_1"/>
<keyword evidence="1" id="KW-0732">Signal</keyword>
<dbReference type="eggNOG" id="ENOG502S3VG">
    <property type="taxonomic scope" value="Eukaryota"/>
</dbReference>
<name>N1PTT6_DOTSN</name>
<dbReference type="InterPro" id="IPR029058">
    <property type="entry name" value="AB_hydrolase_fold"/>
</dbReference>
<feature type="signal peptide" evidence="1">
    <location>
        <begin position="1"/>
        <end position="15"/>
    </location>
</feature>
<protein>
    <recommendedName>
        <fullName evidence="2">WSC domain-containing protein</fullName>
    </recommendedName>
</protein>
<dbReference type="SUPFAM" id="SSF53474">
    <property type="entry name" value="alpha/beta-Hydrolases"/>
    <property type="match status" value="1"/>
</dbReference>
<evidence type="ECO:0000256" key="1">
    <source>
        <dbReference type="SAM" id="SignalP"/>
    </source>
</evidence>
<keyword evidence="4" id="KW-1185">Reference proteome</keyword>
<dbReference type="PANTHER" id="PTHR35560">
    <property type="entry name" value="BLL0132 PROTEIN"/>
    <property type="match status" value="1"/>
</dbReference>
<dbReference type="Pfam" id="PF01822">
    <property type="entry name" value="WSC"/>
    <property type="match status" value="1"/>
</dbReference>
<reference evidence="3 4" key="2">
    <citation type="journal article" date="2012" name="PLoS Pathog.">
        <title>Diverse lifestyles and strategies of plant pathogenesis encoded in the genomes of eighteen Dothideomycetes fungi.</title>
        <authorList>
            <person name="Ohm R.A."/>
            <person name="Feau N."/>
            <person name="Henrissat B."/>
            <person name="Schoch C.L."/>
            <person name="Horwitz B.A."/>
            <person name="Barry K.W."/>
            <person name="Condon B.J."/>
            <person name="Copeland A.C."/>
            <person name="Dhillon B."/>
            <person name="Glaser F."/>
            <person name="Hesse C.N."/>
            <person name="Kosti I."/>
            <person name="LaButti K."/>
            <person name="Lindquist E.A."/>
            <person name="Lucas S."/>
            <person name="Salamov A.A."/>
            <person name="Bradshaw R.E."/>
            <person name="Ciuffetti L."/>
            <person name="Hamelin R.C."/>
            <person name="Kema G.H.J."/>
            <person name="Lawrence C."/>
            <person name="Scott J.A."/>
            <person name="Spatafora J.W."/>
            <person name="Turgeon B.G."/>
            <person name="de Wit P.J.G.M."/>
            <person name="Zhong S."/>
            <person name="Goodwin S.B."/>
            <person name="Grigoriev I.V."/>
        </authorList>
    </citation>
    <scope>NUCLEOTIDE SEQUENCE [LARGE SCALE GENOMIC DNA]</scope>
    <source>
        <strain evidence="4">NZE10 / CBS 128990</strain>
    </source>
</reference>
<dbReference type="OrthoDB" id="2019572at2759"/>
<reference evidence="4" key="1">
    <citation type="journal article" date="2012" name="PLoS Genet.">
        <title>The genomes of the fungal plant pathogens Cladosporium fulvum and Dothistroma septosporum reveal adaptation to different hosts and lifestyles but also signatures of common ancestry.</title>
        <authorList>
            <person name="de Wit P.J.G.M."/>
            <person name="van der Burgt A."/>
            <person name="Oekmen B."/>
            <person name="Stergiopoulos I."/>
            <person name="Abd-Elsalam K.A."/>
            <person name="Aerts A.L."/>
            <person name="Bahkali A.H."/>
            <person name="Beenen H.G."/>
            <person name="Chettri P."/>
            <person name="Cox M.P."/>
            <person name="Datema E."/>
            <person name="de Vries R.P."/>
            <person name="Dhillon B."/>
            <person name="Ganley A.R."/>
            <person name="Griffiths S.A."/>
            <person name="Guo Y."/>
            <person name="Hamelin R.C."/>
            <person name="Henrissat B."/>
            <person name="Kabir M.S."/>
            <person name="Jashni M.K."/>
            <person name="Kema G."/>
            <person name="Klaubauf S."/>
            <person name="Lapidus A."/>
            <person name="Levasseur A."/>
            <person name="Lindquist E."/>
            <person name="Mehrabi R."/>
            <person name="Ohm R.A."/>
            <person name="Owen T.J."/>
            <person name="Salamov A."/>
            <person name="Schwelm A."/>
            <person name="Schijlen E."/>
            <person name="Sun H."/>
            <person name="van den Burg H.A."/>
            <person name="van Ham R.C.H.J."/>
            <person name="Zhang S."/>
            <person name="Goodwin S.B."/>
            <person name="Grigoriev I.V."/>
            <person name="Collemare J."/>
            <person name="Bradshaw R.E."/>
        </authorList>
    </citation>
    <scope>NUCLEOTIDE SEQUENCE [LARGE SCALE GENOMIC DNA]</scope>
    <source>
        <strain evidence="4">NZE10 / CBS 128990</strain>
    </source>
</reference>
<accession>N1PTT6</accession>
<dbReference type="OMA" id="SHDNGQM"/>
<dbReference type="Gene3D" id="3.40.50.1820">
    <property type="entry name" value="alpha/beta hydrolase"/>
    <property type="match status" value="1"/>
</dbReference>
<dbReference type="PROSITE" id="PS51212">
    <property type="entry name" value="WSC"/>
    <property type="match status" value="1"/>
</dbReference>
<gene>
    <name evidence="3" type="ORF">DOTSEDRAFT_169606</name>
</gene>
<dbReference type="InterPro" id="IPR002889">
    <property type="entry name" value="WSC_carb-bd"/>
</dbReference>
<feature type="chain" id="PRO_5012113265" description="WSC domain-containing protein" evidence="1">
    <location>
        <begin position="16"/>
        <end position="513"/>
    </location>
</feature>
<proteinExistence type="predicted"/>
<evidence type="ECO:0000313" key="4">
    <source>
        <dbReference type="Proteomes" id="UP000016933"/>
    </source>
</evidence>
<dbReference type="STRING" id="675120.N1PTT6"/>
<dbReference type="Proteomes" id="UP000016933">
    <property type="component" value="Unassembled WGS sequence"/>
</dbReference>
<dbReference type="PANTHER" id="PTHR35560:SF3">
    <property type="entry name" value="PEPTIDASE S9 PROLYL OLIGOPEPTIDASE CATALYTIC DOMAIN-CONTAINING PROTEIN"/>
    <property type="match status" value="1"/>
</dbReference>
<dbReference type="AlphaFoldDB" id="N1PTT6"/>
<dbReference type="EMBL" id="KB446537">
    <property type="protein sequence ID" value="EME46792.1"/>
    <property type="molecule type" value="Genomic_DNA"/>
</dbReference>
<evidence type="ECO:0000313" key="3">
    <source>
        <dbReference type="EMBL" id="EME46792.1"/>
    </source>
</evidence>
<sequence length="513" mass="55411">MYCATLLLLALGAAAQQYAGDVIGASLPTVDGAEVAFFKINDPSGKNNNLTLINYYGLGSNYQRIDTNNIQRAVITIHGLLRDPNNYFNDTRNALIKATAEDGNINSDSVAIMAPFFPNGDDKGYGYPWTDGVSPGEGSTSNALVWAGSQWSKGANNQYPTSSTDTSSFYVLDQIIQYFNDATTFPNLHQIVLVGHSMGGQMLQRYAAVGDNLNTRVPVTYWVGNPNSYSWLSPYRPLNTSDCATFDDYSAGYTAYEDYGKGGMTYGLPIVQQGIDAVRTNYDSKQIAYARALLDHGDHSSGEGCAPYSSGNDRHERFFYFIRWFPARCPDPSSANCDTVDLINVSHDNGQMFGSDAGLARLFKDNFYGDNSRAYDFGYPRQQDGDCPYPDPSQSTVPSTPALANENVYAGNMTYAGCYTDQEPVTPAALPSLMYDDAGNSIEGCTNACNDNGFSIAGMMNGTQCLCGNALNGASAVTIVDSACRTVCPGNVNEVCGANQRLSVYSNGTPAFY</sequence>
<dbReference type="SMART" id="SM00321">
    <property type="entry name" value="WSC"/>
    <property type="match status" value="1"/>
</dbReference>
<feature type="domain" description="WSC" evidence="2">
    <location>
        <begin position="412"/>
        <end position="508"/>
    </location>
</feature>
<organism evidence="3 4">
    <name type="scientific">Dothistroma septosporum (strain NZE10 / CBS 128990)</name>
    <name type="common">Red band needle blight fungus</name>
    <name type="synonym">Mycosphaerella pini</name>
    <dbReference type="NCBI Taxonomy" id="675120"/>
    <lineage>
        <taxon>Eukaryota</taxon>
        <taxon>Fungi</taxon>
        <taxon>Dikarya</taxon>
        <taxon>Ascomycota</taxon>
        <taxon>Pezizomycotina</taxon>
        <taxon>Dothideomycetes</taxon>
        <taxon>Dothideomycetidae</taxon>
        <taxon>Mycosphaerellales</taxon>
        <taxon>Mycosphaerellaceae</taxon>
        <taxon>Dothistroma</taxon>
    </lineage>
</organism>